<dbReference type="EMBL" id="CP000285">
    <property type="protein sequence ID" value="ABE58480.1"/>
    <property type="molecule type" value="Genomic_DNA"/>
</dbReference>
<reference evidence="6 7" key="1">
    <citation type="journal article" date="2011" name="Stand. Genomic Sci.">
        <title>Complete genome sequence of the halophilic and highly halotolerant Chromohalobacter salexigens type strain (1H11(T)).</title>
        <authorList>
            <person name="Copeland A."/>
            <person name="O'Connor K."/>
            <person name="Lucas S."/>
            <person name="Lapidus A."/>
            <person name="Berry K.W."/>
            <person name="Detter J.C."/>
            <person name="Del Rio T.G."/>
            <person name="Hammon N."/>
            <person name="Dalin E."/>
            <person name="Tice H."/>
            <person name="Pitluck S."/>
            <person name="Bruce D."/>
            <person name="Goodwin L."/>
            <person name="Han C."/>
            <person name="Tapia R."/>
            <person name="Saunders E."/>
            <person name="Schmutz J."/>
            <person name="Brettin T."/>
            <person name="Larimer F."/>
            <person name="Land M."/>
            <person name="Hauser L."/>
            <person name="Vargas C."/>
            <person name="Nieto J.J."/>
            <person name="Kyrpides N.C."/>
            <person name="Ivanova N."/>
            <person name="Goker M."/>
            <person name="Klenk H.P."/>
            <person name="Csonka L.N."/>
            <person name="Woyke T."/>
        </authorList>
    </citation>
    <scope>NUCLEOTIDE SEQUENCE [LARGE SCALE GENOMIC DNA]</scope>
    <source>
        <strain evidence="7">ATCC BAA-138 / DSM 3043 / CIP 106854 / NCIMB 13768 / 1H11</strain>
    </source>
</reference>
<keyword evidence="3" id="KW-0238">DNA-binding</keyword>
<evidence type="ECO:0000256" key="4">
    <source>
        <dbReference type="ARBA" id="ARBA00023163"/>
    </source>
</evidence>
<protein>
    <submittedName>
        <fullName evidence="6">Transcriptional regulator, LysR family</fullName>
    </submittedName>
</protein>
<evidence type="ECO:0000256" key="1">
    <source>
        <dbReference type="ARBA" id="ARBA00009437"/>
    </source>
</evidence>
<evidence type="ECO:0000256" key="2">
    <source>
        <dbReference type="ARBA" id="ARBA00023015"/>
    </source>
</evidence>
<dbReference type="HOGENOM" id="CLU_039613_0_0_6"/>
<feature type="domain" description="HTH lysR-type" evidence="5">
    <location>
        <begin position="21"/>
        <end position="77"/>
    </location>
</feature>
<dbReference type="InterPro" id="IPR036388">
    <property type="entry name" value="WH-like_DNA-bd_sf"/>
</dbReference>
<dbReference type="InterPro" id="IPR000847">
    <property type="entry name" value="LysR_HTH_N"/>
</dbReference>
<dbReference type="SUPFAM" id="SSF53850">
    <property type="entry name" value="Periplasmic binding protein-like II"/>
    <property type="match status" value="1"/>
</dbReference>
<accession>Q1QYH8</accession>
<gene>
    <name evidence="6" type="ordered locus">Csal_1124</name>
</gene>
<evidence type="ECO:0000256" key="3">
    <source>
        <dbReference type="ARBA" id="ARBA00023125"/>
    </source>
</evidence>
<dbReference type="AlphaFoldDB" id="Q1QYH8"/>
<keyword evidence="2" id="KW-0805">Transcription regulation</keyword>
<dbReference type="InterPro" id="IPR005119">
    <property type="entry name" value="LysR_subst-bd"/>
</dbReference>
<evidence type="ECO:0000313" key="6">
    <source>
        <dbReference type="EMBL" id="ABE58480.1"/>
    </source>
</evidence>
<dbReference type="GO" id="GO:0000976">
    <property type="term" value="F:transcription cis-regulatory region binding"/>
    <property type="evidence" value="ECO:0007669"/>
    <property type="project" value="TreeGrafter"/>
</dbReference>
<dbReference type="Proteomes" id="UP000000239">
    <property type="component" value="Chromosome"/>
</dbReference>
<name>Q1QYH8_CHRI1</name>
<dbReference type="Pfam" id="PF03466">
    <property type="entry name" value="LysR_substrate"/>
    <property type="match status" value="1"/>
</dbReference>
<dbReference type="eggNOG" id="COG0583">
    <property type="taxonomic scope" value="Bacteria"/>
</dbReference>
<comment type="similarity">
    <text evidence="1">Belongs to the LysR transcriptional regulatory family.</text>
</comment>
<dbReference type="CDD" id="cd05466">
    <property type="entry name" value="PBP2_LTTR_substrate"/>
    <property type="match status" value="1"/>
</dbReference>
<dbReference type="Pfam" id="PF00126">
    <property type="entry name" value="HTH_1"/>
    <property type="match status" value="1"/>
</dbReference>
<dbReference type="Gene3D" id="3.40.190.10">
    <property type="entry name" value="Periplasmic binding protein-like II"/>
    <property type="match status" value="2"/>
</dbReference>
<evidence type="ECO:0000259" key="5">
    <source>
        <dbReference type="PROSITE" id="PS50931"/>
    </source>
</evidence>
<evidence type="ECO:0000313" key="7">
    <source>
        <dbReference type="Proteomes" id="UP000000239"/>
    </source>
</evidence>
<dbReference type="KEGG" id="csa:Csal_1124"/>
<keyword evidence="4" id="KW-0804">Transcription</keyword>
<dbReference type="GO" id="GO:0003700">
    <property type="term" value="F:DNA-binding transcription factor activity"/>
    <property type="evidence" value="ECO:0007669"/>
    <property type="project" value="InterPro"/>
</dbReference>
<organism evidence="6 7">
    <name type="scientific">Chromohalobacter israelensis (strain ATCC BAA-138 / DSM 3043 / CIP 106854 / NCIMB 13768 / 1H11)</name>
    <name type="common">Chromohalobacter salexigens</name>
    <dbReference type="NCBI Taxonomy" id="290398"/>
    <lineage>
        <taxon>Bacteria</taxon>
        <taxon>Pseudomonadati</taxon>
        <taxon>Pseudomonadota</taxon>
        <taxon>Gammaproteobacteria</taxon>
        <taxon>Oceanospirillales</taxon>
        <taxon>Halomonadaceae</taxon>
        <taxon>Chromohalobacter</taxon>
    </lineage>
</organism>
<proteinExistence type="inferred from homology"/>
<dbReference type="STRING" id="290398.Csal_1124"/>
<sequence>MRNPAMPSRSETLMGQPSDADLRLLRIYRKVVECGGFSAAEVELNISRAAISMAMNDLETRLGLRLCQRGRGGFALTDEGAEVYDATLQLQTAVAGFRTRVNGLHARLKGELSIGITDNLVTMPEMYITDALSALKARGPEVRINIRMIPPSDIELGVLDGRLHTGVIPALKTLPGLAYLPLYEEASRLYCAADHPLFDVEDVDEERLAIHDAVVPAYAQTPEVKACHAPLKAAASATDREGIAFLILSGRYIGYLPTHYAERWVRDGRMRALNPERWHYLTHYSAITRKGAPPNLVVESYLEELGRLTRASAITPGD</sequence>
<dbReference type="Gene3D" id="1.10.10.10">
    <property type="entry name" value="Winged helix-like DNA-binding domain superfamily/Winged helix DNA-binding domain"/>
    <property type="match status" value="1"/>
</dbReference>
<dbReference type="PROSITE" id="PS50931">
    <property type="entry name" value="HTH_LYSR"/>
    <property type="match status" value="1"/>
</dbReference>
<dbReference type="PANTHER" id="PTHR30126:SF98">
    <property type="entry name" value="HTH-TYPE TRANSCRIPTIONAL ACTIVATOR BAUR"/>
    <property type="match status" value="1"/>
</dbReference>
<keyword evidence="7" id="KW-1185">Reference proteome</keyword>
<dbReference type="SUPFAM" id="SSF46785">
    <property type="entry name" value="Winged helix' DNA-binding domain"/>
    <property type="match status" value="1"/>
</dbReference>
<dbReference type="InterPro" id="IPR036390">
    <property type="entry name" value="WH_DNA-bd_sf"/>
</dbReference>
<dbReference type="PANTHER" id="PTHR30126">
    <property type="entry name" value="HTH-TYPE TRANSCRIPTIONAL REGULATOR"/>
    <property type="match status" value="1"/>
</dbReference>